<keyword evidence="4" id="KW-0472">Membrane</keyword>
<evidence type="ECO:0000313" key="8">
    <source>
        <dbReference type="EMBL" id="OIV41107.1"/>
    </source>
</evidence>
<protein>
    <submittedName>
        <fullName evidence="8">RagB/SusD family nutrient uptake outer membrane protein</fullName>
    </submittedName>
</protein>
<dbReference type="Pfam" id="PF14322">
    <property type="entry name" value="SusD-like_3"/>
    <property type="match status" value="1"/>
</dbReference>
<dbReference type="InterPro" id="IPR011990">
    <property type="entry name" value="TPR-like_helical_dom_sf"/>
</dbReference>
<keyword evidence="9" id="KW-1185">Reference proteome</keyword>
<organism evidence="8 9">
    <name type="scientific">Flavobacterium johnsoniae</name>
    <name type="common">Cytophaga johnsonae</name>
    <dbReference type="NCBI Taxonomy" id="986"/>
    <lineage>
        <taxon>Bacteria</taxon>
        <taxon>Pseudomonadati</taxon>
        <taxon>Bacteroidota</taxon>
        <taxon>Flavobacteriia</taxon>
        <taxon>Flavobacteriales</taxon>
        <taxon>Flavobacteriaceae</taxon>
        <taxon>Flavobacterium</taxon>
    </lineage>
</organism>
<feature type="domain" description="SusD-like N-terminal" evidence="7">
    <location>
        <begin position="33"/>
        <end position="256"/>
    </location>
</feature>
<evidence type="ECO:0000256" key="2">
    <source>
        <dbReference type="ARBA" id="ARBA00006275"/>
    </source>
</evidence>
<gene>
    <name evidence="8" type="ORF">BKM63_15540</name>
</gene>
<dbReference type="AlphaFoldDB" id="A0A1J7BQX6"/>
<dbReference type="Gene3D" id="1.25.40.390">
    <property type="match status" value="1"/>
</dbReference>
<evidence type="ECO:0000256" key="5">
    <source>
        <dbReference type="ARBA" id="ARBA00023237"/>
    </source>
</evidence>
<evidence type="ECO:0000256" key="1">
    <source>
        <dbReference type="ARBA" id="ARBA00004442"/>
    </source>
</evidence>
<dbReference type="OrthoDB" id="630434at2"/>
<comment type="caution">
    <text evidence="8">The sequence shown here is derived from an EMBL/GenBank/DDBJ whole genome shotgun (WGS) entry which is preliminary data.</text>
</comment>
<accession>A0A1J7BQX6</accession>
<evidence type="ECO:0000256" key="3">
    <source>
        <dbReference type="ARBA" id="ARBA00022729"/>
    </source>
</evidence>
<dbReference type="CDD" id="cd08977">
    <property type="entry name" value="SusD"/>
    <property type="match status" value="1"/>
</dbReference>
<dbReference type="GO" id="GO:0009279">
    <property type="term" value="C:cell outer membrane"/>
    <property type="evidence" value="ECO:0007669"/>
    <property type="project" value="UniProtKB-SubCell"/>
</dbReference>
<feature type="domain" description="RagB/SusD" evidence="6">
    <location>
        <begin position="373"/>
        <end position="499"/>
    </location>
</feature>
<comment type="subcellular location">
    <subcellularLocation>
        <location evidence="1">Cell outer membrane</location>
    </subcellularLocation>
</comment>
<dbReference type="InterPro" id="IPR012944">
    <property type="entry name" value="SusD_RagB_dom"/>
</dbReference>
<name>A0A1J7BQX6_FLAJO</name>
<dbReference type="Gene3D" id="2.20.20.130">
    <property type="match status" value="1"/>
</dbReference>
<keyword evidence="5" id="KW-0998">Cell outer membrane</keyword>
<evidence type="ECO:0000259" key="7">
    <source>
        <dbReference type="Pfam" id="PF14322"/>
    </source>
</evidence>
<dbReference type="Pfam" id="PF07980">
    <property type="entry name" value="SusD_RagB"/>
    <property type="match status" value="1"/>
</dbReference>
<dbReference type="SUPFAM" id="SSF48452">
    <property type="entry name" value="TPR-like"/>
    <property type="match status" value="1"/>
</dbReference>
<reference evidence="8 9" key="1">
    <citation type="submission" date="2016-10" db="EMBL/GenBank/DDBJ databases">
        <title>Draft Genome Sequence of Rhizobacteria Flavobacterium johnsoniae CI04.</title>
        <authorList>
            <person name="Bravo J.I."/>
            <person name="Lozano G.L."/>
            <person name="Handelsman J."/>
        </authorList>
    </citation>
    <scope>NUCLEOTIDE SEQUENCE [LARGE SCALE GENOMIC DNA]</scope>
    <source>
        <strain evidence="8 9">CI04</strain>
    </source>
</reference>
<evidence type="ECO:0000256" key="4">
    <source>
        <dbReference type="ARBA" id="ARBA00023136"/>
    </source>
</evidence>
<dbReference type="Gene3D" id="1.25.40.900">
    <property type="match status" value="1"/>
</dbReference>
<evidence type="ECO:0000259" key="6">
    <source>
        <dbReference type="Pfam" id="PF07980"/>
    </source>
</evidence>
<comment type="similarity">
    <text evidence="2">Belongs to the SusD family.</text>
</comment>
<proteinExistence type="inferred from homology"/>
<evidence type="ECO:0000313" key="9">
    <source>
        <dbReference type="Proteomes" id="UP000182826"/>
    </source>
</evidence>
<dbReference type="EMBL" id="MLFK01000008">
    <property type="protein sequence ID" value="OIV41107.1"/>
    <property type="molecule type" value="Genomic_DNA"/>
</dbReference>
<dbReference type="InterPro" id="IPR033985">
    <property type="entry name" value="SusD-like_N"/>
</dbReference>
<dbReference type="PROSITE" id="PS51257">
    <property type="entry name" value="PROKAR_LIPOPROTEIN"/>
    <property type="match status" value="1"/>
</dbReference>
<keyword evidence="3" id="KW-0732">Signal</keyword>
<dbReference type="Proteomes" id="UP000182826">
    <property type="component" value="Unassembled WGS sequence"/>
</dbReference>
<sequence>MLNFKKMRNLKHNNPLKFAFLLAAILLLQSCSDFLEQEPGTQTSINEQLGTKQGVLEAMNGMYRAIEANVRTEAFSTYADLQGGNLKFAPAVSTSTTIGQVSTPGSVVNLYSFDDLADKSNLAAFYSANYSIINQANLILEFADALKDASDTEKSQIKAEALTARAYAHFLLSEIYSQNYGFTADASHLGIIYNSKSITNGLQYPARETVANTYTFIINDIKDALNLYADTLILNGPAHSYFNKNNTKALLARVYLAKKDWKNAYDTADDIIKNSGVVLMNSGDYVAQWQKPDGPVSEILLEFSIPRNDEGAASTSLAAFFGYTSDTQYGKYTASQDLVNLYEPSDIRKQLFKNHPLPTLVNFQKEILNYYFTDKLQGNPGYVAFRLSEQYLIRAEAAIELNNSAQAIEDINIIRTRANAAVLQGNEDLKEAVFLERRKELCFEGHLFFDIARNKKDVSRNDGCIALSCSLTYPSPKFILPIPRSNINLNTNLKQNESY</sequence>